<sequence length="92" mass="10077">MSDPIMADSSSKTISTLTLLGTTGCHLCDDAEAVIHSALSRHPVPYQLRQCDIADSEATMARYGVRIPVLRYGEQELDWPFNGEQVIALLEG</sequence>
<gene>
    <name evidence="1" type="ORF">FHS30_001715</name>
</gene>
<evidence type="ECO:0008006" key="3">
    <source>
        <dbReference type="Google" id="ProtNLM"/>
    </source>
</evidence>
<dbReference type="InterPro" id="IPR008554">
    <property type="entry name" value="Glutaredoxin-like"/>
</dbReference>
<dbReference type="Proteomes" id="UP000559987">
    <property type="component" value="Unassembled WGS sequence"/>
</dbReference>
<dbReference type="InterPro" id="IPR036249">
    <property type="entry name" value="Thioredoxin-like_sf"/>
</dbReference>
<dbReference type="SUPFAM" id="SSF52833">
    <property type="entry name" value="Thioredoxin-like"/>
    <property type="match status" value="1"/>
</dbReference>
<keyword evidence="2" id="KW-1185">Reference proteome</keyword>
<evidence type="ECO:0000313" key="1">
    <source>
        <dbReference type="EMBL" id="MBB3168531.1"/>
    </source>
</evidence>
<name>A0A839UP86_9GAMM</name>
<comment type="caution">
    <text evidence="1">The sequence shown here is derived from an EMBL/GenBank/DDBJ whole genome shotgun (WGS) entry which is preliminary data.</text>
</comment>
<evidence type="ECO:0000313" key="2">
    <source>
        <dbReference type="Proteomes" id="UP000559987"/>
    </source>
</evidence>
<accession>A0A839UP86</accession>
<organism evidence="1 2">
    <name type="scientific">Simiduia aestuariiviva</name>
    <dbReference type="NCBI Taxonomy" id="1510459"/>
    <lineage>
        <taxon>Bacteria</taxon>
        <taxon>Pseudomonadati</taxon>
        <taxon>Pseudomonadota</taxon>
        <taxon>Gammaproteobacteria</taxon>
        <taxon>Cellvibrionales</taxon>
        <taxon>Cellvibrionaceae</taxon>
        <taxon>Simiduia</taxon>
    </lineage>
</organism>
<protein>
    <recommendedName>
        <fullName evidence="3">Glutaredoxin family protein</fullName>
    </recommendedName>
</protein>
<dbReference type="EMBL" id="JACHXZ010000002">
    <property type="protein sequence ID" value="MBB3168531.1"/>
    <property type="molecule type" value="Genomic_DNA"/>
</dbReference>
<dbReference type="AlphaFoldDB" id="A0A839UP86"/>
<proteinExistence type="predicted"/>
<dbReference type="RefSeq" id="WP_221197209.1">
    <property type="nucleotide sequence ID" value="NZ_JACHXZ010000002.1"/>
</dbReference>
<reference evidence="1 2" key="1">
    <citation type="submission" date="2020-08" db="EMBL/GenBank/DDBJ databases">
        <title>Genomic Encyclopedia of Type Strains, Phase III (KMG-III): the genomes of soil and plant-associated and newly described type strains.</title>
        <authorList>
            <person name="Whitman W."/>
        </authorList>
    </citation>
    <scope>NUCLEOTIDE SEQUENCE [LARGE SCALE GENOMIC DNA]</scope>
    <source>
        <strain evidence="1 2">CECT 8571</strain>
    </source>
</reference>
<dbReference type="Gene3D" id="3.40.30.10">
    <property type="entry name" value="Glutaredoxin"/>
    <property type="match status" value="1"/>
</dbReference>
<dbReference type="Pfam" id="PF05768">
    <property type="entry name" value="Glrx-like"/>
    <property type="match status" value="1"/>
</dbReference>